<comment type="similarity">
    <text evidence="1">Belongs to the glycosyltransferase 2 family.</text>
</comment>
<dbReference type="RefSeq" id="WP_123216453.1">
    <property type="nucleotide sequence ID" value="NZ_RJTM01000093.1"/>
</dbReference>
<reference evidence="5 6" key="1">
    <citation type="submission" date="2018-10" db="EMBL/GenBank/DDBJ databases">
        <title>Sinomicrobium pectinilyticum sp. nov., a pectinase-producing bacterium isolated from alkaline and saline soil, and emended description of the genus Sinomicrobium.</title>
        <authorList>
            <person name="Cheng B."/>
            <person name="Li C."/>
            <person name="Lai Q."/>
            <person name="Du M."/>
            <person name="Shao Z."/>
            <person name="Xu P."/>
            <person name="Yang C."/>
        </authorList>
    </citation>
    <scope>NUCLEOTIDE SEQUENCE [LARGE SCALE GENOMIC DNA]</scope>
    <source>
        <strain evidence="5 6">5DNS001</strain>
    </source>
</reference>
<proteinExistence type="inferred from homology"/>
<feature type="domain" description="Glycosyltransferase 2-like" evidence="4">
    <location>
        <begin position="5"/>
        <end position="141"/>
    </location>
</feature>
<dbReference type="Pfam" id="PF00535">
    <property type="entry name" value="Glycos_transf_2"/>
    <property type="match status" value="1"/>
</dbReference>
<keyword evidence="3 5" id="KW-0808">Transferase</keyword>
<evidence type="ECO:0000313" key="5">
    <source>
        <dbReference type="EMBL" id="RNL84902.1"/>
    </source>
</evidence>
<dbReference type="SUPFAM" id="SSF53448">
    <property type="entry name" value="Nucleotide-diphospho-sugar transferases"/>
    <property type="match status" value="1"/>
</dbReference>
<evidence type="ECO:0000313" key="6">
    <source>
        <dbReference type="Proteomes" id="UP000267469"/>
    </source>
</evidence>
<comment type="caution">
    <text evidence="5">The sequence shown here is derived from an EMBL/GenBank/DDBJ whole genome shotgun (WGS) entry which is preliminary data.</text>
</comment>
<dbReference type="InterPro" id="IPR029044">
    <property type="entry name" value="Nucleotide-diphossugar_trans"/>
</dbReference>
<keyword evidence="2" id="KW-0328">Glycosyltransferase</keyword>
<evidence type="ECO:0000259" key="4">
    <source>
        <dbReference type="Pfam" id="PF00535"/>
    </source>
</evidence>
<dbReference type="CDD" id="cd06423">
    <property type="entry name" value="CESA_like"/>
    <property type="match status" value="1"/>
</dbReference>
<evidence type="ECO:0000256" key="3">
    <source>
        <dbReference type="ARBA" id="ARBA00022679"/>
    </source>
</evidence>
<keyword evidence="6" id="KW-1185">Reference proteome</keyword>
<evidence type="ECO:0000256" key="2">
    <source>
        <dbReference type="ARBA" id="ARBA00022676"/>
    </source>
</evidence>
<gene>
    <name evidence="5" type="ORF">ED312_13030</name>
</gene>
<name>A0A3N0EAL0_SINP1</name>
<dbReference type="OrthoDB" id="1142396at2"/>
<dbReference type="PANTHER" id="PTHR43630">
    <property type="entry name" value="POLY-BETA-1,6-N-ACETYL-D-GLUCOSAMINE SYNTHASE"/>
    <property type="match status" value="1"/>
</dbReference>
<dbReference type="EMBL" id="RJTM01000093">
    <property type="protein sequence ID" value="RNL84902.1"/>
    <property type="molecule type" value="Genomic_DNA"/>
</dbReference>
<dbReference type="Gene3D" id="3.90.550.10">
    <property type="entry name" value="Spore Coat Polysaccharide Biosynthesis Protein SpsA, Chain A"/>
    <property type="match status" value="1"/>
</dbReference>
<accession>A0A3N0EAL0</accession>
<evidence type="ECO:0000256" key="1">
    <source>
        <dbReference type="ARBA" id="ARBA00006739"/>
    </source>
</evidence>
<protein>
    <submittedName>
        <fullName evidence="5">Glycosyltransferase</fullName>
    </submittedName>
</protein>
<sequence>MNYYIVIPAHNEAQFIYRTLRSIAGQTLLPKKLIVVNDNSSDDTPVIVSEFTAKHSWAKMITNTAALPEHLPGGKVVRAFYKGLETLDNNYDFIVKMDADVILPPDYFATIADVFRKDNSVGIAGGLIYIAQDNRWVYEAIADKNHVRGPVKAYSRTCFEKIGGLKPAIGWDTVDTLLARFHGFKIHTIPNLKIRHLRPTGGSYTKKARLLQGQAMYTMRYGFLITFIASAKTAWRQKNITVLKHNLQGYLKGKRQKKPFLVTEEEGKFIRNHRWRGIRKKLGI</sequence>
<organism evidence="5 6">
    <name type="scientific">Sinomicrobium pectinilyticum</name>
    <dbReference type="NCBI Taxonomy" id="1084421"/>
    <lineage>
        <taxon>Bacteria</taxon>
        <taxon>Pseudomonadati</taxon>
        <taxon>Bacteroidota</taxon>
        <taxon>Flavobacteriia</taxon>
        <taxon>Flavobacteriales</taxon>
        <taxon>Flavobacteriaceae</taxon>
        <taxon>Sinomicrobium</taxon>
    </lineage>
</organism>
<dbReference type="AlphaFoldDB" id="A0A3N0EAL0"/>
<dbReference type="InterPro" id="IPR001173">
    <property type="entry name" value="Glyco_trans_2-like"/>
</dbReference>
<dbReference type="PANTHER" id="PTHR43630:SF1">
    <property type="entry name" value="POLY-BETA-1,6-N-ACETYL-D-GLUCOSAMINE SYNTHASE"/>
    <property type="match status" value="1"/>
</dbReference>
<dbReference type="GO" id="GO:0016757">
    <property type="term" value="F:glycosyltransferase activity"/>
    <property type="evidence" value="ECO:0007669"/>
    <property type="project" value="UniProtKB-KW"/>
</dbReference>
<dbReference type="Proteomes" id="UP000267469">
    <property type="component" value="Unassembled WGS sequence"/>
</dbReference>